<dbReference type="Pfam" id="PF05184">
    <property type="entry name" value="SapB_1"/>
    <property type="match status" value="1"/>
</dbReference>
<dbReference type="OrthoDB" id="8889685at2759"/>
<keyword evidence="6" id="KW-0325">Glycoprotein</keyword>
<dbReference type="AlphaFoldDB" id="A0A3B1IM78"/>
<protein>
    <submittedName>
        <fullName evidence="10">Prosaposin-like</fullName>
    </submittedName>
</protein>
<reference evidence="10" key="3">
    <citation type="submission" date="2025-08" db="UniProtKB">
        <authorList>
            <consortium name="Ensembl"/>
        </authorList>
    </citation>
    <scope>IDENTIFICATION</scope>
</reference>
<feature type="domain" description="Saposin A-type" evidence="9">
    <location>
        <begin position="314"/>
        <end position="350"/>
    </location>
</feature>
<dbReference type="PRINTS" id="PR01797">
    <property type="entry name" value="SAPOSIN"/>
</dbReference>
<keyword evidence="11" id="KW-1185">Reference proteome</keyword>
<dbReference type="SMART" id="SM00741">
    <property type="entry name" value="SapB"/>
    <property type="match status" value="3"/>
</dbReference>
<keyword evidence="2" id="KW-0964">Secreted</keyword>
<dbReference type="InterPro" id="IPR008138">
    <property type="entry name" value="SapB_2"/>
</dbReference>
<dbReference type="InterPro" id="IPR051428">
    <property type="entry name" value="Sphingo_Act-Surfact_Prot"/>
</dbReference>
<dbReference type="GeneID" id="103040133"/>
<dbReference type="PROSITE" id="PS51110">
    <property type="entry name" value="SAP_A"/>
    <property type="match status" value="1"/>
</dbReference>
<dbReference type="InterPro" id="IPR008373">
    <property type="entry name" value="Saposin"/>
</dbReference>
<accession>A0A3B1IM78</accession>
<dbReference type="Proteomes" id="UP000018467">
    <property type="component" value="Unassembled WGS sequence"/>
</dbReference>
<feature type="domain" description="Saposin B-type" evidence="8">
    <location>
        <begin position="145"/>
        <end position="224"/>
    </location>
</feature>
<evidence type="ECO:0000256" key="5">
    <source>
        <dbReference type="ARBA" id="ARBA00023157"/>
    </source>
</evidence>
<dbReference type="Bgee" id="ENSAMXG00000043655">
    <property type="expression patterns" value="Expressed in mesonephros and 12 other cell types or tissues"/>
</dbReference>
<dbReference type="SMART" id="SM00162">
    <property type="entry name" value="SAPA"/>
    <property type="match status" value="1"/>
</dbReference>
<reference evidence="11" key="1">
    <citation type="submission" date="2013-03" db="EMBL/GenBank/DDBJ databases">
        <authorList>
            <person name="Jeffery W."/>
            <person name="Warren W."/>
            <person name="Wilson R.K."/>
        </authorList>
    </citation>
    <scope>NUCLEOTIDE SEQUENCE</scope>
    <source>
        <strain evidence="11">female</strain>
    </source>
</reference>
<dbReference type="GeneTree" id="ENSGT00940000164890"/>
<evidence type="ECO:0000256" key="3">
    <source>
        <dbReference type="ARBA" id="ARBA00022729"/>
    </source>
</evidence>
<evidence type="ECO:0000256" key="4">
    <source>
        <dbReference type="ARBA" id="ARBA00022737"/>
    </source>
</evidence>
<dbReference type="GO" id="GO:0005576">
    <property type="term" value="C:extracellular region"/>
    <property type="evidence" value="ECO:0007669"/>
    <property type="project" value="UniProtKB-SubCell"/>
</dbReference>
<evidence type="ECO:0000256" key="6">
    <source>
        <dbReference type="ARBA" id="ARBA00023180"/>
    </source>
</evidence>
<feature type="chain" id="PRO_5017207694" evidence="7">
    <location>
        <begin position="20"/>
        <end position="350"/>
    </location>
</feature>
<dbReference type="SUPFAM" id="SSF47862">
    <property type="entry name" value="Saposin"/>
    <property type="match status" value="3"/>
</dbReference>
<dbReference type="CTD" id="794185"/>
<dbReference type="InterPro" id="IPR008139">
    <property type="entry name" value="SaposinB_dom"/>
</dbReference>
<dbReference type="GO" id="GO:0005764">
    <property type="term" value="C:lysosome"/>
    <property type="evidence" value="ECO:0007669"/>
    <property type="project" value="InterPro"/>
</dbReference>
<sequence>MASIKLICVFLTLLCTATARFVDTEKVQEFLKVTDDFTDDDACQDCIHIIELLKDLISEGEFQEKIKGLLEKLCDSLPGEIPKTCKEQVDKNLPLAITFISSIMIPGEVCAYLGLCDGQMRGQMKELIMNHMQKIVLLPDITVNSSIPCTLCTYVTDLLQCIIPKTQTLLISLLGDACQILPPLLRGQCTVLVKTYVKMLINFLLNFASPDKLCSVLRLCENLEIPPSGEFFLSDCDSCLTLAVLTRLSLGTNATEPQAASFLHTVCQSHPDALPQCESFTQRYAGQLQGLLGKEMAALQMCERARLCDDQAGPDAAGDPCTLGHSFSCRNLQTAQMCGVVAFCQQNVWN</sequence>
<dbReference type="Pfam" id="PF02199">
    <property type="entry name" value="SapA"/>
    <property type="match status" value="1"/>
</dbReference>
<dbReference type="GO" id="GO:0006665">
    <property type="term" value="P:sphingolipid metabolic process"/>
    <property type="evidence" value="ECO:0007669"/>
    <property type="project" value="InterPro"/>
</dbReference>
<dbReference type="PANTHER" id="PTHR11480">
    <property type="entry name" value="SAPOSIN-RELATED"/>
    <property type="match status" value="1"/>
</dbReference>
<keyword evidence="3 7" id="KW-0732">Signal</keyword>
<comment type="subcellular location">
    <subcellularLocation>
        <location evidence="1">Secreted</location>
    </subcellularLocation>
</comment>
<dbReference type="InterPro" id="IPR007856">
    <property type="entry name" value="SapB_1"/>
</dbReference>
<dbReference type="GO" id="GO:0016020">
    <property type="term" value="C:membrane"/>
    <property type="evidence" value="ECO:0007669"/>
    <property type="project" value="GOC"/>
</dbReference>
<reference evidence="11" key="2">
    <citation type="journal article" date="2014" name="Nat. Commun.">
        <title>The cavefish genome reveals candidate genes for eye loss.</title>
        <authorList>
            <person name="McGaugh S.E."/>
            <person name="Gross J.B."/>
            <person name="Aken B."/>
            <person name="Blin M."/>
            <person name="Borowsky R."/>
            <person name="Chalopin D."/>
            <person name="Hinaux H."/>
            <person name="Jeffery W.R."/>
            <person name="Keene A."/>
            <person name="Ma L."/>
            <person name="Minx P."/>
            <person name="Murphy D."/>
            <person name="O'Quin K.E."/>
            <person name="Retaux S."/>
            <person name="Rohner N."/>
            <person name="Searle S.M."/>
            <person name="Stahl B.A."/>
            <person name="Tabin C."/>
            <person name="Volff J.N."/>
            <person name="Yoshizawa M."/>
            <person name="Warren W.C."/>
        </authorList>
    </citation>
    <scope>NUCLEOTIDE SEQUENCE [LARGE SCALE GENOMIC DNA]</scope>
    <source>
        <strain evidence="11">female</strain>
    </source>
</reference>
<evidence type="ECO:0000256" key="2">
    <source>
        <dbReference type="ARBA" id="ARBA00022525"/>
    </source>
</evidence>
<name>A0A3B1IM78_ASTMX</name>
<feature type="domain" description="Saposin B-type" evidence="8">
    <location>
        <begin position="39"/>
        <end position="120"/>
    </location>
</feature>
<dbReference type="InterPro" id="IPR011001">
    <property type="entry name" value="Saposin-like"/>
</dbReference>
<dbReference type="Pfam" id="PF03489">
    <property type="entry name" value="SapB_2"/>
    <property type="match status" value="2"/>
</dbReference>
<organism evidence="10 11">
    <name type="scientific">Astyanax mexicanus</name>
    <name type="common">Blind cave fish</name>
    <name type="synonym">Astyanax fasciatus mexicanus</name>
    <dbReference type="NCBI Taxonomy" id="7994"/>
    <lineage>
        <taxon>Eukaryota</taxon>
        <taxon>Metazoa</taxon>
        <taxon>Chordata</taxon>
        <taxon>Craniata</taxon>
        <taxon>Vertebrata</taxon>
        <taxon>Euteleostomi</taxon>
        <taxon>Actinopterygii</taxon>
        <taxon>Neopterygii</taxon>
        <taxon>Teleostei</taxon>
        <taxon>Ostariophysi</taxon>
        <taxon>Characiformes</taxon>
        <taxon>Characoidei</taxon>
        <taxon>Acestrorhamphidae</taxon>
        <taxon>Acestrorhamphinae</taxon>
        <taxon>Astyanax</taxon>
    </lineage>
</organism>
<proteinExistence type="predicted"/>
<feature type="signal peptide" evidence="7">
    <location>
        <begin position="1"/>
        <end position="19"/>
    </location>
</feature>
<feature type="domain" description="Saposin B-type" evidence="8">
    <location>
        <begin position="232"/>
        <end position="312"/>
    </location>
</feature>
<evidence type="ECO:0000313" key="11">
    <source>
        <dbReference type="Proteomes" id="UP000018467"/>
    </source>
</evidence>
<evidence type="ECO:0000259" key="9">
    <source>
        <dbReference type="PROSITE" id="PS51110"/>
    </source>
</evidence>
<reference evidence="10" key="4">
    <citation type="submission" date="2025-09" db="UniProtKB">
        <authorList>
            <consortium name="Ensembl"/>
        </authorList>
    </citation>
    <scope>IDENTIFICATION</scope>
</reference>
<evidence type="ECO:0000256" key="1">
    <source>
        <dbReference type="ARBA" id="ARBA00004613"/>
    </source>
</evidence>
<dbReference type="PROSITE" id="PS50015">
    <property type="entry name" value="SAP_B"/>
    <property type="match status" value="3"/>
</dbReference>
<dbReference type="PANTHER" id="PTHR11480:SF99">
    <property type="entry name" value="SURFACTANT PROTEIN BB"/>
    <property type="match status" value="1"/>
</dbReference>
<dbReference type="InterPro" id="IPR003119">
    <property type="entry name" value="SAP_A"/>
</dbReference>
<evidence type="ECO:0000259" key="8">
    <source>
        <dbReference type="PROSITE" id="PS50015"/>
    </source>
</evidence>
<keyword evidence="4" id="KW-0677">Repeat</keyword>
<keyword evidence="5" id="KW-1015">Disulfide bond</keyword>
<evidence type="ECO:0000313" key="10">
    <source>
        <dbReference type="Ensembl" id="ENSAMXP00000031048.1"/>
    </source>
</evidence>
<dbReference type="Gene3D" id="1.10.225.10">
    <property type="entry name" value="Saposin-like"/>
    <property type="match status" value="3"/>
</dbReference>
<evidence type="ECO:0000256" key="7">
    <source>
        <dbReference type="SAM" id="SignalP"/>
    </source>
</evidence>
<dbReference type="KEGG" id="amex:103040133"/>
<dbReference type="Ensembl" id="ENSAMXT00000039763.1">
    <property type="protein sequence ID" value="ENSAMXP00000031048.1"/>
    <property type="gene ID" value="ENSAMXG00000043655.1"/>
</dbReference>